<evidence type="ECO:0000259" key="1">
    <source>
        <dbReference type="Pfam" id="PF08241"/>
    </source>
</evidence>
<reference evidence="2 3" key="1">
    <citation type="submission" date="2017-05" db="EMBL/GenBank/DDBJ databases">
        <authorList>
            <person name="Varghese N."/>
            <person name="Submissions S."/>
        </authorList>
    </citation>
    <scope>NUCLEOTIDE SEQUENCE [LARGE SCALE GENOMIC DNA]</scope>
    <source>
        <strain evidence="2 3">DSM 25457</strain>
    </source>
</reference>
<dbReference type="Gene3D" id="3.40.50.150">
    <property type="entry name" value="Vaccinia Virus protein VP39"/>
    <property type="match status" value="1"/>
</dbReference>
<proteinExistence type="predicted"/>
<gene>
    <name evidence="2" type="ORF">SAMN06265222_12137</name>
</gene>
<dbReference type="GO" id="GO:0008168">
    <property type="term" value="F:methyltransferase activity"/>
    <property type="evidence" value="ECO:0007669"/>
    <property type="project" value="UniProtKB-KW"/>
</dbReference>
<dbReference type="EMBL" id="FXUG01000021">
    <property type="protein sequence ID" value="SMP76410.1"/>
    <property type="molecule type" value="Genomic_DNA"/>
</dbReference>
<name>A0ABY1QQV0_9BACT</name>
<evidence type="ECO:0000313" key="3">
    <source>
        <dbReference type="Proteomes" id="UP001158067"/>
    </source>
</evidence>
<feature type="domain" description="Methyltransferase type 11" evidence="1">
    <location>
        <begin position="60"/>
        <end position="111"/>
    </location>
</feature>
<organism evidence="2 3">
    <name type="scientific">Neorhodopirellula lusitana</name>
    <dbReference type="NCBI Taxonomy" id="445327"/>
    <lineage>
        <taxon>Bacteria</taxon>
        <taxon>Pseudomonadati</taxon>
        <taxon>Planctomycetota</taxon>
        <taxon>Planctomycetia</taxon>
        <taxon>Pirellulales</taxon>
        <taxon>Pirellulaceae</taxon>
        <taxon>Neorhodopirellula</taxon>
    </lineage>
</organism>
<dbReference type="InterPro" id="IPR029063">
    <property type="entry name" value="SAM-dependent_MTases_sf"/>
</dbReference>
<keyword evidence="3" id="KW-1185">Reference proteome</keyword>
<dbReference type="Pfam" id="PF08241">
    <property type="entry name" value="Methyltransf_11"/>
    <property type="match status" value="1"/>
</dbReference>
<dbReference type="InterPro" id="IPR013216">
    <property type="entry name" value="Methyltransf_11"/>
</dbReference>
<dbReference type="GO" id="GO:0032259">
    <property type="term" value="P:methylation"/>
    <property type="evidence" value="ECO:0007669"/>
    <property type="project" value="UniProtKB-KW"/>
</dbReference>
<dbReference type="SUPFAM" id="SSF53335">
    <property type="entry name" value="S-adenosyl-L-methionine-dependent methyltransferases"/>
    <property type="match status" value="1"/>
</dbReference>
<keyword evidence="2" id="KW-0489">Methyltransferase</keyword>
<evidence type="ECO:0000313" key="2">
    <source>
        <dbReference type="EMBL" id="SMP76410.1"/>
    </source>
</evidence>
<dbReference type="RefSeq" id="WP_283435213.1">
    <property type="nucleotide sequence ID" value="NZ_FXUG01000021.1"/>
</dbReference>
<keyword evidence="2" id="KW-0808">Transferase</keyword>
<accession>A0ABY1QQV0</accession>
<protein>
    <submittedName>
        <fullName evidence="2">Methyltransferase domain-containing protein</fullName>
    </submittedName>
</protein>
<comment type="caution">
    <text evidence="2">The sequence shown here is derived from an EMBL/GenBank/DDBJ whole genome shotgun (WGS) entry which is preliminary data.</text>
</comment>
<dbReference type="Proteomes" id="UP001158067">
    <property type="component" value="Unassembled WGS sequence"/>
</dbReference>
<sequence length="245" mass="28336">MDQTHAKKIDSMLPSDAVVIDVGGGAAPFFRTNWVIDALSYDESGGLLKEPERAMPVSFSRETWVEFDICDRQPWPFADKQFDFAVCSHVLEDVRDPVWVCSEISRIAKAGYIETPSRVVEQSLGVEHPCYAGYYHHRWLVSVADGQLQFRHKPHLLHVNPEAIVARVGFWKTIDPAHEVLAHYWQDQLDYCEVLEFDESKTLQHLCDWASDARKSNNLLTRPTQTFSKRLRRAWYHLRLRLAAR</sequence>